<dbReference type="PANTHER" id="PTHR48100:SF62">
    <property type="entry name" value="GLUCOSYL-3-PHOSPHOGLYCERATE PHOSPHATASE"/>
    <property type="match status" value="1"/>
</dbReference>
<dbReference type="SMART" id="SM00855">
    <property type="entry name" value="PGAM"/>
    <property type="match status" value="1"/>
</dbReference>
<evidence type="ECO:0000313" key="4">
    <source>
        <dbReference type="Proteomes" id="UP001165092"/>
    </source>
</evidence>
<dbReference type="EMBL" id="BSQG01000003">
    <property type="protein sequence ID" value="GLU47998.1"/>
    <property type="molecule type" value="Genomic_DNA"/>
</dbReference>
<reference evidence="3" key="1">
    <citation type="submission" date="2023-02" db="EMBL/GenBank/DDBJ databases">
        <title>Nocardiopsis ansamitocini NBRC 112285.</title>
        <authorList>
            <person name="Ichikawa N."/>
            <person name="Sato H."/>
            <person name="Tonouchi N."/>
        </authorList>
    </citation>
    <scope>NUCLEOTIDE SEQUENCE</scope>
    <source>
        <strain evidence="3">NBRC 112285</strain>
    </source>
</reference>
<dbReference type="InterPro" id="IPR029033">
    <property type="entry name" value="His_PPase_superfam"/>
</dbReference>
<dbReference type="PANTHER" id="PTHR48100">
    <property type="entry name" value="BROAD-SPECIFICITY PHOSPHATASE YOR283W-RELATED"/>
    <property type="match status" value="1"/>
</dbReference>
<organism evidence="3 4">
    <name type="scientific">Nocardiopsis ansamitocini</name>
    <dbReference type="NCBI Taxonomy" id="1670832"/>
    <lineage>
        <taxon>Bacteria</taxon>
        <taxon>Bacillati</taxon>
        <taxon>Actinomycetota</taxon>
        <taxon>Actinomycetes</taxon>
        <taxon>Streptosporangiales</taxon>
        <taxon>Nocardiopsidaceae</taxon>
        <taxon>Nocardiopsis</taxon>
    </lineage>
</organism>
<evidence type="ECO:0000256" key="2">
    <source>
        <dbReference type="PIRSR" id="PIRSR613078-2"/>
    </source>
</evidence>
<protein>
    <submittedName>
        <fullName evidence="3">Phosphoglycerate mutase</fullName>
    </submittedName>
</protein>
<feature type="active site" description="Tele-phosphohistidine intermediate" evidence="1">
    <location>
        <position position="12"/>
    </location>
</feature>
<comment type="caution">
    <text evidence="3">The sequence shown here is derived from an EMBL/GenBank/DDBJ whole genome shotgun (WGS) entry which is preliminary data.</text>
</comment>
<dbReference type="Pfam" id="PF00300">
    <property type="entry name" value="His_Phos_1"/>
    <property type="match status" value="1"/>
</dbReference>
<evidence type="ECO:0000256" key="1">
    <source>
        <dbReference type="PIRSR" id="PIRSR613078-1"/>
    </source>
</evidence>
<name>A0A9W6P6L5_9ACTN</name>
<dbReference type="Proteomes" id="UP001165092">
    <property type="component" value="Unassembled WGS sequence"/>
</dbReference>
<feature type="active site" description="Proton donor/acceptor" evidence="1">
    <location>
        <position position="85"/>
    </location>
</feature>
<dbReference type="RefSeq" id="WP_285759328.1">
    <property type="nucleotide sequence ID" value="NZ_BSQG01000003.1"/>
</dbReference>
<proteinExistence type="predicted"/>
<sequence>MTQTRRIICWRHGQTDWNVESRFQGQTDIPLNEQGVAQAERAASLLATLQPDAIIASDLQRAADTGAALARLTGLTVEHDPGLRERFGGPWEGLTRDEISANWPEQHRRMDIPGGESMPDVGARVAEVIVRGLEKVPDNGLLVVASHGAALRAGIHTMLGLPEDQLEALGSLSNCAWSVLGPRRLGGWRLLEHNAGTLPEGTVLGDDG</sequence>
<dbReference type="GO" id="GO:0005737">
    <property type="term" value="C:cytoplasm"/>
    <property type="evidence" value="ECO:0007669"/>
    <property type="project" value="TreeGrafter"/>
</dbReference>
<dbReference type="Gene3D" id="3.40.50.1240">
    <property type="entry name" value="Phosphoglycerate mutase-like"/>
    <property type="match status" value="1"/>
</dbReference>
<dbReference type="GO" id="GO:0016791">
    <property type="term" value="F:phosphatase activity"/>
    <property type="evidence" value="ECO:0007669"/>
    <property type="project" value="TreeGrafter"/>
</dbReference>
<evidence type="ECO:0000313" key="3">
    <source>
        <dbReference type="EMBL" id="GLU47998.1"/>
    </source>
</evidence>
<dbReference type="InterPro" id="IPR050275">
    <property type="entry name" value="PGM_Phosphatase"/>
</dbReference>
<dbReference type="InterPro" id="IPR013078">
    <property type="entry name" value="His_Pase_superF_clade-1"/>
</dbReference>
<accession>A0A9W6P6L5</accession>
<feature type="binding site" evidence="2">
    <location>
        <position position="61"/>
    </location>
    <ligand>
        <name>substrate</name>
    </ligand>
</feature>
<dbReference type="AlphaFoldDB" id="A0A9W6P6L5"/>
<dbReference type="SUPFAM" id="SSF53254">
    <property type="entry name" value="Phosphoglycerate mutase-like"/>
    <property type="match status" value="1"/>
</dbReference>
<feature type="binding site" evidence="2">
    <location>
        <begin position="11"/>
        <end position="18"/>
    </location>
    <ligand>
        <name>substrate</name>
    </ligand>
</feature>
<gene>
    <name evidence="3" type="ORF">Nans01_23490</name>
</gene>
<keyword evidence="4" id="KW-1185">Reference proteome</keyword>
<dbReference type="CDD" id="cd07067">
    <property type="entry name" value="HP_PGM_like"/>
    <property type="match status" value="1"/>
</dbReference>